<keyword evidence="5" id="KW-0717">Septation</keyword>
<accession>A0A2N3Y5D1</accession>
<dbReference type="Proteomes" id="UP000233786">
    <property type="component" value="Unassembled WGS sequence"/>
</dbReference>
<keyword evidence="3 7" id="KW-0132">Cell division</keyword>
<comment type="caution">
    <text evidence="7">The sequence shown here is derived from an EMBL/GenBank/DDBJ whole genome shotgun (WGS) entry which is preliminary data.</text>
</comment>
<dbReference type="InterPro" id="IPR006776">
    <property type="entry name" value="SsgB"/>
</dbReference>
<name>A0A2N3Y5D1_SACSN</name>
<evidence type="ECO:0000256" key="4">
    <source>
        <dbReference type="ARBA" id="ARBA00022969"/>
    </source>
</evidence>
<sequence length="151" mass="16843">MVRNHRLIIRFATVFDLATPPVVSPPIQLELRYETRDPYAVGMIFNPGRNSRAHCMIARDLLAAGLVSRSGEGNVRISPRPDNPELVVIALTAPSGQGVFETRTDVLARFLNDTYAIIASGDEHRWLSVDDALSRVLLNDRRNDRSPAEHD</sequence>
<keyword evidence="8" id="KW-1185">Reference proteome</keyword>
<gene>
    <name evidence="7" type="ORF">A8926_6191</name>
</gene>
<dbReference type="RefSeq" id="WP_010314035.1">
    <property type="nucleotide sequence ID" value="NZ_CP061007.1"/>
</dbReference>
<keyword evidence="4" id="KW-0749">Sporulation</keyword>
<comment type="subcellular location">
    <subcellularLocation>
        <location evidence="1">Cell septum</location>
    </subcellularLocation>
</comment>
<evidence type="ECO:0000256" key="3">
    <source>
        <dbReference type="ARBA" id="ARBA00022618"/>
    </source>
</evidence>
<dbReference type="AlphaFoldDB" id="A0A2N3Y5D1"/>
<evidence type="ECO:0000313" key="8">
    <source>
        <dbReference type="Proteomes" id="UP000233786"/>
    </source>
</evidence>
<dbReference type="Pfam" id="PF04686">
    <property type="entry name" value="SsgA"/>
    <property type="match status" value="1"/>
</dbReference>
<dbReference type="STRING" id="994479.GCA_000194155_06838"/>
<keyword evidence="6" id="KW-0131">Cell cycle</keyword>
<dbReference type="EMBL" id="PJNB01000001">
    <property type="protein sequence ID" value="PKW18128.1"/>
    <property type="molecule type" value="Genomic_DNA"/>
</dbReference>
<evidence type="ECO:0000256" key="5">
    <source>
        <dbReference type="ARBA" id="ARBA00023210"/>
    </source>
</evidence>
<evidence type="ECO:0000256" key="6">
    <source>
        <dbReference type="ARBA" id="ARBA00023306"/>
    </source>
</evidence>
<comment type="similarity">
    <text evidence="2">Belongs to the SsgA family.</text>
</comment>
<dbReference type="Gene3D" id="2.30.31.20">
    <property type="entry name" value="Sporulation-specific cell division protein SsgB"/>
    <property type="match status" value="1"/>
</dbReference>
<evidence type="ECO:0000256" key="1">
    <source>
        <dbReference type="ARBA" id="ARBA00004431"/>
    </source>
</evidence>
<proteinExistence type="inferred from homology"/>
<dbReference type="GO" id="GO:0030428">
    <property type="term" value="C:cell septum"/>
    <property type="evidence" value="ECO:0007669"/>
    <property type="project" value="UniProtKB-SubCell"/>
</dbReference>
<dbReference type="InterPro" id="IPR038658">
    <property type="entry name" value="SsgB_sf"/>
</dbReference>
<organism evidence="7 8">
    <name type="scientific">Saccharopolyspora spinosa</name>
    <dbReference type="NCBI Taxonomy" id="60894"/>
    <lineage>
        <taxon>Bacteria</taxon>
        <taxon>Bacillati</taxon>
        <taxon>Actinomycetota</taxon>
        <taxon>Actinomycetes</taxon>
        <taxon>Pseudonocardiales</taxon>
        <taxon>Pseudonocardiaceae</taxon>
        <taxon>Saccharopolyspora</taxon>
    </lineage>
</organism>
<protein>
    <submittedName>
        <fullName evidence="7">Sporulation and cell division protein SsgA</fullName>
    </submittedName>
</protein>
<reference evidence="7" key="1">
    <citation type="submission" date="2017-12" db="EMBL/GenBank/DDBJ databases">
        <title>Sequencing the genomes of 1000 Actinobacteria strains.</title>
        <authorList>
            <person name="Klenk H.-P."/>
        </authorList>
    </citation>
    <scope>NUCLEOTIDE SEQUENCE [LARGE SCALE GENOMIC DNA]</scope>
    <source>
        <strain evidence="7">DSM 44228</strain>
    </source>
</reference>
<evidence type="ECO:0000313" key="7">
    <source>
        <dbReference type="EMBL" id="PKW18128.1"/>
    </source>
</evidence>
<dbReference type="GO" id="GO:0000917">
    <property type="term" value="P:division septum assembly"/>
    <property type="evidence" value="ECO:0007669"/>
    <property type="project" value="UniProtKB-KW"/>
</dbReference>
<evidence type="ECO:0000256" key="2">
    <source>
        <dbReference type="ARBA" id="ARBA00009323"/>
    </source>
</evidence>
<dbReference type="GO" id="GO:0030435">
    <property type="term" value="P:sporulation resulting in formation of a cellular spore"/>
    <property type="evidence" value="ECO:0007669"/>
    <property type="project" value="UniProtKB-KW"/>
</dbReference>